<dbReference type="EMBL" id="FZQP02002957">
    <property type="protein sequence ID" value="VVC96961.1"/>
    <property type="molecule type" value="Genomic_DNA"/>
</dbReference>
<feature type="region of interest" description="Disordered" evidence="1">
    <location>
        <begin position="50"/>
        <end position="69"/>
    </location>
</feature>
<sequence>MLSECVGVGGPASRCGVSERAGDELQPAPSAPAATPAGPAPATAPVFTAQYEPPADTGVPSTRGAAAAGTKDELQLMLKELDTASRDVGLLSMNAKKTKALTNGKAFMELNVNVNIDFLNWKCMDKVLVPKSYPKKQTDCLMHVYYQWLPNLGTQRSTI</sequence>
<evidence type="ECO:0000313" key="2">
    <source>
        <dbReference type="EMBL" id="VVC96961.1"/>
    </source>
</evidence>
<feature type="region of interest" description="Disordered" evidence="1">
    <location>
        <begin position="1"/>
        <end position="45"/>
    </location>
</feature>
<keyword evidence="3" id="KW-1185">Reference proteome</keyword>
<evidence type="ECO:0000313" key="3">
    <source>
        <dbReference type="Proteomes" id="UP000324832"/>
    </source>
</evidence>
<dbReference type="AlphaFoldDB" id="A0A5E4QI25"/>
<name>A0A5E4QI25_9NEOP</name>
<reference evidence="2 3" key="1">
    <citation type="submission" date="2017-07" db="EMBL/GenBank/DDBJ databases">
        <authorList>
            <person name="Talla V."/>
            <person name="Backstrom N."/>
        </authorList>
    </citation>
    <scope>NUCLEOTIDE SEQUENCE [LARGE SCALE GENOMIC DNA]</scope>
</reference>
<protein>
    <submittedName>
        <fullName evidence="2">Uncharacterized protein</fullName>
    </submittedName>
</protein>
<feature type="compositionally biased region" description="Low complexity" evidence="1">
    <location>
        <begin position="27"/>
        <end position="45"/>
    </location>
</feature>
<proteinExistence type="predicted"/>
<dbReference type="Proteomes" id="UP000324832">
    <property type="component" value="Unassembled WGS sequence"/>
</dbReference>
<accession>A0A5E4QI25</accession>
<gene>
    <name evidence="2" type="ORF">LSINAPIS_LOCUS8351</name>
</gene>
<evidence type="ECO:0000256" key="1">
    <source>
        <dbReference type="SAM" id="MobiDB-lite"/>
    </source>
</evidence>
<organism evidence="2 3">
    <name type="scientific">Leptidea sinapis</name>
    <dbReference type="NCBI Taxonomy" id="189913"/>
    <lineage>
        <taxon>Eukaryota</taxon>
        <taxon>Metazoa</taxon>
        <taxon>Ecdysozoa</taxon>
        <taxon>Arthropoda</taxon>
        <taxon>Hexapoda</taxon>
        <taxon>Insecta</taxon>
        <taxon>Pterygota</taxon>
        <taxon>Neoptera</taxon>
        <taxon>Endopterygota</taxon>
        <taxon>Lepidoptera</taxon>
        <taxon>Glossata</taxon>
        <taxon>Ditrysia</taxon>
        <taxon>Papilionoidea</taxon>
        <taxon>Pieridae</taxon>
        <taxon>Dismorphiinae</taxon>
        <taxon>Leptidea</taxon>
    </lineage>
</organism>